<evidence type="ECO:0000313" key="2">
    <source>
        <dbReference type="Proteomes" id="UP000238650"/>
    </source>
</evidence>
<reference evidence="1 2" key="1">
    <citation type="journal article" date="2017" name="New Microbes New Infect">
        <title>Genome sequence of 'Leucobacter massiliensis' sp. nov. isolated from human pharynx after travel to the 2014 Hajj.</title>
        <authorList>
            <person name="Leangapichart T."/>
            <person name="Gautret P."/>
            <person name="Nguyen T.T."/>
            <person name="Armstrong N."/>
            <person name="Rolain J.M."/>
        </authorList>
    </citation>
    <scope>NUCLEOTIDE SEQUENCE [LARGE SCALE GENOMIC DNA]</scope>
    <source>
        <strain evidence="1 2">122RC15</strain>
    </source>
</reference>
<dbReference type="Gene3D" id="3.40.720.10">
    <property type="entry name" value="Alkaline Phosphatase, subunit A"/>
    <property type="match status" value="1"/>
</dbReference>
<evidence type="ECO:0000313" key="1">
    <source>
        <dbReference type="EMBL" id="PRI12151.1"/>
    </source>
</evidence>
<dbReference type="SUPFAM" id="SSF53649">
    <property type="entry name" value="Alkaline phosphatase-like"/>
    <property type="match status" value="1"/>
</dbReference>
<dbReference type="OrthoDB" id="9779267at2"/>
<protein>
    <recommendedName>
        <fullName evidence="3">Alkaline phosphatase family protein</fullName>
    </recommendedName>
</protein>
<evidence type="ECO:0008006" key="3">
    <source>
        <dbReference type="Google" id="ProtNLM"/>
    </source>
</evidence>
<proteinExistence type="predicted"/>
<dbReference type="EMBL" id="MWZD01000013">
    <property type="protein sequence ID" value="PRI12151.1"/>
    <property type="molecule type" value="Genomic_DNA"/>
</dbReference>
<sequence length="406" mass="42764">MEIMLPMTADNGARLAAILPSGLASVARGLGAELPEPLRFAEDPSVAERLPALRSFVLVVVDGLGHANLSAVRGHAPTLAGLQRRRIETVAPSTTGAALTTLTTGRLPGEHGLVGYRIRHPRLGLVTTLRDWEGIDDRAHWQRGVPLFGLAAELGARAVAIGRPAHASGGLTEAILSGAEYLPGARIEDRFALASALLRGGDPAVAYLYVDELDKAGHEHGWQSDKWLRRLEQLDGALAGFLRSLPGHTGVVVTADHGMVDVEPHQQIVLDEDPGMLEGVAEVGGEPRFRSLYLEDPARAPEVAARWAASEGDRAWVATREEAVASGCFGPLATGVADRLGDVLLAARRRVAYYSSADEPRSRAMIGQHGSFTEDERGVPLALGGALAGGGFGSAVAAAARLRHPA</sequence>
<organism evidence="1 2">
    <name type="scientific">Leucobacter massiliensis</name>
    <dbReference type="NCBI Taxonomy" id="1686285"/>
    <lineage>
        <taxon>Bacteria</taxon>
        <taxon>Bacillati</taxon>
        <taxon>Actinomycetota</taxon>
        <taxon>Actinomycetes</taxon>
        <taxon>Micrococcales</taxon>
        <taxon>Microbacteriaceae</taxon>
        <taxon>Leucobacter</taxon>
    </lineage>
</organism>
<accession>A0A2S9QRD7</accession>
<dbReference type="AlphaFoldDB" id="A0A2S9QRD7"/>
<comment type="caution">
    <text evidence="1">The sequence shown here is derived from an EMBL/GenBank/DDBJ whole genome shotgun (WGS) entry which is preliminary data.</text>
</comment>
<dbReference type="PANTHER" id="PTHR10151:SF120">
    <property type="entry name" value="BIS(5'-ADENOSYL)-TRIPHOSPHATASE"/>
    <property type="match status" value="1"/>
</dbReference>
<dbReference type="GO" id="GO:0016787">
    <property type="term" value="F:hydrolase activity"/>
    <property type="evidence" value="ECO:0007669"/>
    <property type="project" value="UniProtKB-ARBA"/>
</dbReference>
<dbReference type="InterPro" id="IPR002591">
    <property type="entry name" value="Phosphodiest/P_Trfase"/>
</dbReference>
<keyword evidence="2" id="KW-1185">Reference proteome</keyword>
<dbReference type="Proteomes" id="UP000238650">
    <property type="component" value="Unassembled WGS sequence"/>
</dbReference>
<dbReference type="PANTHER" id="PTHR10151">
    <property type="entry name" value="ECTONUCLEOTIDE PYROPHOSPHATASE/PHOSPHODIESTERASE"/>
    <property type="match status" value="1"/>
</dbReference>
<name>A0A2S9QRD7_9MICO</name>
<gene>
    <name evidence="1" type="ORF">B4915_03600</name>
</gene>
<dbReference type="Pfam" id="PF01663">
    <property type="entry name" value="Phosphodiest"/>
    <property type="match status" value="1"/>
</dbReference>
<dbReference type="InterPro" id="IPR017850">
    <property type="entry name" value="Alkaline_phosphatase_core_sf"/>
</dbReference>